<dbReference type="Pfam" id="PF00027">
    <property type="entry name" value="cNMP_binding"/>
    <property type="match status" value="1"/>
</dbReference>
<dbReference type="Proteomes" id="UP000011682">
    <property type="component" value="Unassembled WGS sequence"/>
</dbReference>
<dbReference type="InterPro" id="IPR018488">
    <property type="entry name" value="cNMP-bd_CS"/>
</dbReference>
<keyword evidence="11" id="KW-1185">Reference proteome</keyword>
<dbReference type="InterPro" id="IPR014710">
    <property type="entry name" value="RmlC-like_jellyroll"/>
</dbReference>
<reference evidence="10" key="1">
    <citation type="submission" date="2013-05" db="EMBL/GenBank/DDBJ databases">
        <title>Genome assembly of Cystobacter fuscus DSM 2262.</title>
        <authorList>
            <person name="Sharma G."/>
            <person name="Khatri I."/>
            <person name="Kaur C."/>
            <person name="Mayilraj S."/>
            <person name="Subramanian S."/>
        </authorList>
    </citation>
    <scope>NUCLEOTIDE SEQUENCE [LARGE SCALE GENOMIC DNA]</scope>
    <source>
        <strain evidence="10">DSM 2262</strain>
    </source>
</reference>
<dbReference type="eggNOG" id="COG0664">
    <property type="taxonomic scope" value="Bacteria"/>
</dbReference>
<dbReference type="GO" id="GO:0005221">
    <property type="term" value="F:intracellularly cyclic nucleotide-activated monoatomic cation channel activity"/>
    <property type="evidence" value="ECO:0007669"/>
    <property type="project" value="InterPro"/>
</dbReference>
<keyword evidence="4" id="KW-1133">Transmembrane helix</keyword>
<dbReference type="GO" id="GO:0016020">
    <property type="term" value="C:membrane"/>
    <property type="evidence" value="ECO:0007669"/>
    <property type="project" value="UniProtKB-SubCell"/>
</dbReference>
<dbReference type="PANTHER" id="PTHR45638">
    <property type="entry name" value="CYCLIC NUCLEOTIDE-GATED CATION CHANNEL SUBUNIT A"/>
    <property type="match status" value="1"/>
</dbReference>
<keyword evidence="7" id="KW-1071">Ligand-gated ion channel</keyword>
<evidence type="ECO:0000256" key="3">
    <source>
        <dbReference type="ARBA" id="ARBA00022692"/>
    </source>
</evidence>
<evidence type="ECO:0000256" key="2">
    <source>
        <dbReference type="ARBA" id="ARBA00022448"/>
    </source>
</evidence>
<keyword evidence="3" id="KW-0812">Transmembrane</keyword>
<evidence type="ECO:0000256" key="8">
    <source>
        <dbReference type="ARBA" id="ARBA00023303"/>
    </source>
</evidence>
<dbReference type="SUPFAM" id="SSF51206">
    <property type="entry name" value="cAMP-binding domain-like"/>
    <property type="match status" value="1"/>
</dbReference>
<dbReference type="CDD" id="cd00038">
    <property type="entry name" value="CAP_ED"/>
    <property type="match status" value="1"/>
</dbReference>
<comment type="subcellular location">
    <subcellularLocation>
        <location evidence="1">Membrane</location>
        <topology evidence="1">Multi-pass membrane protein</topology>
    </subcellularLocation>
</comment>
<evidence type="ECO:0000256" key="1">
    <source>
        <dbReference type="ARBA" id="ARBA00004141"/>
    </source>
</evidence>
<dbReference type="RefSeq" id="WP_002623767.1">
    <property type="nucleotide sequence ID" value="NZ_ANAH02000018.1"/>
</dbReference>
<dbReference type="PROSITE" id="PS00889">
    <property type="entry name" value="CNMP_BINDING_2"/>
    <property type="match status" value="1"/>
</dbReference>
<dbReference type="InterPro" id="IPR018490">
    <property type="entry name" value="cNMP-bd_dom_sf"/>
</dbReference>
<keyword evidence="8" id="KW-0407">Ion channel</keyword>
<name>S9QD49_CYSF2</name>
<dbReference type="AlphaFoldDB" id="S9QD49"/>
<evidence type="ECO:0000259" key="9">
    <source>
        <dbReference type="PROSITE" id="PS50042"/>
    </source>
</evidence>
<evidence type="ECO:0000256" key="7">
    <source>
        <dbReference type="ARBA" id="ARBA00023286"/>
    </source>
</evidence>
<dbReference type="InterPro" id="IPR050866">
    <property type="entry name" value="CNG_cation_channel"/>
</dbReference>
<evidence type="ECO:0000256" key="5">
    <source>
        <dbReference type="ARBA" id="ARBA00023065"/>
    </source>
</evidence>
<dbReference type="PROSITE" id="PS50042">
    <property type="entry name" value="CNMP_BINDING_3"/>
    <property type="match status" value="1"/>
</dbReference>
<dbReference type="EMBL" id="ANAH02000018">
    <property type="protein sequence ID" value="EPX59264.1"/>
    <property type="molecule type" value="Genomic_DNA"/>
</dbReference>
<dbReference type="PANTHER" id="PTHR45638:SF11">
    <property type="entry name" value="CYCLIC NUCLEOTIDE-GATED CATION CHANNEL SUBUNIT A"/>
    <property type="match status" value="1"/>
</dbReference>
<keyword evidence="6" id="KW-0472">Membrane</keyword>
<evidence type="ECO:0000313" key="11">
    <source>
        <dbReference type="Proteomes" id="UP000011682"/>
    </source>
</evidence>
<evidence type="ECO:0000256" key="4">
    <source>
        <dbReference type="ARBA" id="ARBA00022989"/>
    </source>
</evidence>
<protein>
    <recommendedName>
        <fullName evidence="9">Cyclic nucleotide-binding domain-containing protein</fullName>
    </recommendedName>
</protein>
<keyword evidence="5" id="KW-0406">Ion transport</keyword>
<dbReference type="Gene3D" id="2.60.120.10">
    <property type="entry name" value="Jelly Rolls"/>
    <property type="match status" value="1"/>
</dbReference>
<keyword evidence="2" id="KW-0813">Transport</keyword>
<accession>S9QD49</accession>
<dbReference type="GO" id="GO:0044877">
    <property type="term" value="F:protein-containing complex binding"/>
    <property type="evidence" value="ECO:0007669"/>
    <property type="project" value="TreeGrafter"/>
</dbReference>
<evidence type="ECO:0000313" key="10">
    <source>
        <dbReference type="EMBL" id="EPX59264.1"/>
    </source>
</evidence>
<dbReference type="InterPro" id="IPR000595">
    <property type="entry name" value="cNMP-bd_dom"/>
</dbReference>
<evidence type="ECO:0000256" key="6">
    <source>
        <dbReference type="ARBA" id="ARBA00023136"/>
    </source>
</evidence>
<comment type="caution">
    <text evidence="10">The sequence shown here is derived from an EMBL/GenBank/DDBJ whole genome shotgun (WGS) entry which is preliminary data.</text>
</comment>
<dbReference type="SMART" id="SM00100">
    <property type="entry name" value="cNMP"/>
    <property type="match status" value="1"/>
</dbReference>
<sequence>MLPAGRDVFQAGSASDELYLLEAGVVHVLAQGGKIMDELGSGAVFGELALLTRERRSATVHTATASTLIRIPRSALLPLLEENDRLRERMWKTLAERRFDDHAPRWGSQWPLTPCPWRPPLGLSSWSRLE</sequence>
<organism evidence="10 11">
    <name type="scientific">Cystobacter fuscus (strain ATCC 25194 / DSM 2262 / NBRC 100088 / M29)</name>
    <dbReference type="NCBI Taxonomy" id="1242864"/>
    <lineage>
        <taxon>Bacteria</taxon>
        <taxon>Pseudomonadati</taxon>
        <taxon>Myxococcota</taxon>
        <taxon>Myxococcia</taxon>
        <taxon>Myxococcales</taxon>
        <taxon>Cystobacterineae</taxon>
        <taxon>Archangiaceae</taxon>
        <taxon>Cystobacter</taxon>
    </lineage>
</organism>
<gene>
    <name evidence="10" type="ORF">D187_003168</name>
</gene>
<proteinExistence type="predicted"/>
<feature type="domain" description="Cyclic nucleotide-binding" evidence="9">
    <location>
        <begin position="1"/>
        <end position="97"/>
    </location>
</feature>